<dbReference type="EMBL" id="JAUHPW010000003">
    <property type="protein sequence ID" value="MDN4475152.1"/>
    <property type="molecule type" value="Genomic_DNA"/>
</dbReference>
<proteinExistence type="predicted"/>
<dbReference type="PANTHER" id="PTHR43685:SF2">
    <property type="entry name" value="GLYCOSYLTRANSFERASE 2-LIKE DOMAIN-CONTAINING PROTEIN"/>
    <property type="match status" value="1"/>
</dbReference>
<dbReference type="InterPro" id="IPR001173">
    <property type="entry name" value="Glyco_trans_2-like"/>
</dbReference>
<evidence type="ECO:0000313" key="4">
    <source>
        <dbReference type="Proteomes" id="UP001172728"/>
    </source>
</evidence>
<keyword evidence="1" id="KW-1133">Transmembrane helix</keyword>
<gene>
    <name evidence="3" type="ORF">QQX09_04675</name>
</gene>
<dbReference type="GO" id="GO:0016757">
    <property type="term" value="F:glycosyltransferase activity"/>
    <property type="evidence" value="ECO:0007669"/>
    <property type="project" value="UniProtKB-KW"/>
</dbReference>
<evidence type="ECO:0000259" key="2">
    <source>
        <dbReference type="Pfam" id="PF00535"/>
    </source>
</evidence>
<keyword evidence="3" id="KW-0808">Transferase</keyword>
<dbReference type="EC" id="2.4.-.-" evidence="3"/>
<dbReference type="SUPFAM" id="SSF53448">
    <property type="entry name" value="Nucleotide-diphospho-sugar transferases"/>
    <property type="match status" value="1"/>
</dbReference>
<keyword evidence="1" id="KW-0812">Transmembrane</keyword>
<dbReference type="InterPro" id="IPR050834">
    <property type="entry name" value="Glycosyltransf_2"/>
</dbReference>
<organism evidence="3 4">
    <name type="scientific">Demequina litoralis</name>
    <dbReference type="NCBI Taxonomy" id="3051660"/>
    <lineage>
        <taxon>Bacteria</taxon>
        <taxon>Bacillati</taxon>
        <taxon>Actinomycetota</taxon>
        <taxon>Actinomycetes</taxon>
        <taxon>Micrococcales</taxon>
        <taxon>Demequinaceae</taxon>
        <taxon>Demequina</taxon>
    </lineage>
</organism>
<reference evidence="3" key="1">
    <citation type="submission" date="2023-06" db="EMBL/GenBank/DDBJ databases">
        <title>Sysu t00192.</title>
        <authorList>
            <person name="Gao L."/>
            <person name="Fang B.-Z."/>
            <person name="Li W.-J."/>
        </authorList>
    </citation>
    <scope>NUCLEOTIDE SEQUENCE</scope>
    <source>
        <strain evidence="3">SYSU T00192</strain>
    </source>
</reference>
<keyword evidence="3" id="KW-0328">Glycosyltransferase</keyword>
<name>A0ABT8G7X0_9MICO</name>
<protein>
    <submittedName>
        <fullName evidence="3">Glycosyltransferase family 2 protein</fullName>
        <ecNumber evidence="3">2.4.-.-</ecNumber>
    </submittedName>
</protein>
<accession>A0ABT8G7X0</accession>
<sequence>MRASFVMPVLNEEHYIAAAVASVLAQDGLDEREILLVLGASTDRTDEVVAGLAALHAEIRVLHNPQNAISQSMNIGIAEARFPVVIRVDAHSVLPDGYAATAVRSLRAAGAVNLGGRMHAEGRTPYEQAVAWGYNSPGGLGGAVYHTGGEAGPAESAYLGVFDRAAVLAIGGFDETLSRGEDWDLNRRLMARGGLVWFEPALDVVYRPRSSVKALAKQFHASGRWRGEIIRRLGGRVPLRYFVPPALLAALVAGAAMVVAGAVAGGAVGIVLAALGALPYVVYPAWVAITALRADVPTAVRVRLLGVLPTMHLSWGVGCAAGILMPSRGHNAFAGR</sequence>
<evidence type="ECO:0000313" key="3">
    <source>
        <dbReference type="EMBL" id="MDN4475152.1"/>
    </source>
</evidence>
<dbReference type="PANTHER" id="PTHR43685">
    <property type="entry name" value="GLYCOSYLTRANSFERASE"/>
    <property type="match status" value="1"/>
</dbReference>
<dbReference type="Pfam" id="PF00535">
    <property type="entry name" value="Glycos_transf_2"/>
    <property type="match status" value="1"/>
</dbReference>
<dbReference type="Gene3D" id="3.90.550.10">
    <property type="entry name" value="Spore Coat Polysaccharide Biosynthesis Protein SpsA, Chain A"/>
    <property type="match status" value="1"/>
</dbReference>
<comment type="caution">
    <text evidence="3">The sequence shown here is derived from an EMBL/GenBank/DDBJ whole genome shotgun (WGS) entry which is preliminary data.</text>
</comment>
<feature type="domain" description="Glycosyltransferase 2-like" evidence="2">
    <location>
        <begin position="4"/>
        <end position="123"/>
    </location>
</feature>
<feature type="transmembrane region" description="Helical" evidence="1">
    <location>
        <begin position="241"/>
        <end position="264"/>
    </location>
</feature>
<dbReference type="InterPro" id="IPR029044">
    <property type="entry name" value="Nucleotide-diphossugar_trans"/>
</dbReference>
<feature type="transmembrane region" description="Helical" evidence="1">
    <location>
        <begin position="304"/>
        <end position="325"/>
    </location>
</feature>
<keyword evidence="4" id="KW-1185">Reference proteome</keyword>
<dbReference type="CDD" id="cd02525">
    <property type="entry name" value="Succinoglycan_BP_ExoA"/>
    <property type="match status" value="1"/>
</dbReference>
<feature type="transmembrane region" description="Helical" evidence="1">
    <location>
        <begin position="270"/>
        <end position="292"/>
    </location>
</feature>
<evidence type="ECO:0000256" key="1">
    <source>
        <dbReference type="SAM" id="Phobius"/>
    </source>
</evidence>
<dbReference type="Proteomes" id="UP001172728">
    <property type="component" value="Unassembled WGS sequence"/>
</dbReference>
<keyword evidence="1" id="KW-0472">Membrane</keyword>